<name>A0A1Z4V1V3_9CYAN</name>
<dbReference type="KEGG" id="dcm:NIES806_15720"/>
<dbReference type="RefSeq" id="WP_053539783.1">
    <property type="nucleotide sequence ID" value="NZ_AP018316.1"/>
</dbReference>
<dbReference type="OrthoDB" id="26212at2"/>
<keyword evidence="3" id="KW-1185">Reference proteome</keyword>
<organism evidence="2 3">
    <name type="scientific">Dolichospermum compactum NIES-806</name>
    <dbReference type="NCBI Taxonomy" id="1973481"/>
    <lineage>
        <taxon>Bacteria</taxon>
        <taxon>Bacillati</taxon>
        <taxon>Cyanobacteriota</taxon>
        <taxon>Cyanophyceae</taxon>
        <taxon>Nostocales</taxon>
        <taxon>Aphanizomenonaceae</taxon>
        <taxon>Dolichospermum</taxon>
        <taxon>Dolichospermum compactum</taxon>
    </lineage>
</organism>
<accession>A0A1Z4V1V3</accession>
<evidence type="ECO:0000313" key="3">
    <source>
        <dbReference type="Proteomes" id="UP000218702"/>
    </source>
</evidence>
<dbReference type="InterPro" id="IPR041657">
    <property type="entry name" value="HTH_17"/>
</dbReference>
<dbReference type="GO" id="GO:0003677">
    <property type="term" value="F:DNA binding"/>
    <property type="evidence" value="ECO:0007669"/>
    <property type="project" value="InterPro"/>
</dbReference>
<dbReference type="AlphaFoldDB" id="A0A1Z4V1V3"/>
<reference evidence="2 3" key="1">
    <citation type="submission" date="2017-06" db="EMBL/GenBank/DDBJ databases">
        <title>Genome sequencing of cyanobaciteial culture collection at National Institute for Environmental Studies (NIES).</title>
        <authorList>
            <person name="Hirose Y."/>
            <person name="Shimura Y."/>
            <person name="Fujisawa T."/>
            <person name="Nakamura Y."/>
            <person name="Kawachi M."/>
        </authorList>
    </citation>
    <scope>NUCLEOTIDE SEQUENCE [LARGE SCALE GENOMIC DNA]</scope>
    <source>
        <strain evidence="2 3">NIES-806</strain>
    </source>
</reference>
<gene>
    <name evidence="2" type="ORF">NIES806_15720</name>
</gene>
<dbReference type="InterPro" id="IPR010093">
    <property type="entry name" value="SinI_DNA-bd"/>
</dbReference>
<feature type="domain" description="Helix-turn-helix" evidence="1">
    <location>
        <begin position="86"/>
        <end position="133"/>
    </location>
</feature>
<proteinExistence type="predicted"/>
<evidence type="ECO:0000313" key="2">
    <source>
        <dbReference type="EMBL" id="BAZ85369.1"/>
    </source>
</evidence>
<dbReference type="NCBIfam" id="TIGR01764">
    <property type="entry name" value="excise"/>
    <property type="match status" value="1"/>
</dbReference>
<dbReference type="EMBL" id="AP018316">
    <property type="protein sequence ID" value="BAZ85369.1"/>
    <property type="molecule type" value="Genomic_DNA"/>
</dbReference>
<sequence length="157" mass="17377">MTLSTYQTSRIGVPTEEDATLAKKSSQTLAAYIGNKDAFHSIKVELDDGVSQTVKIPSLAFQMLVDILGQMAKGNAVTFIPVHAELTTQEAADILNVSRPYLVGLLEGGEIPFRKVGTRRRVRYLDLLNYKNQIDALRMEALDELTAQAQELDMGYE</sequence>
<protein>
    <recommendedName>
        <fullName evidence="1">Helix-turn-helix domain-containing protein</fullName>
    </recommendedName>
</protein>
<evidence type="ECO:0000259" key="1">
    <source>
        <dbReference type="Pfam" id="PF12728"/>
    </source>
</evidence>
<dbReference type="Proteomes" id="UP000218702">
    <property type="component" value="Chromosome"/>
</dbReference>
<dbReference type="Pfam" id="PF12728">
    <property type="entry name" value="HTH_17"/>
    <property type="match status" value="1"/>
</dbReference>